<dbReference type="InterPro" id="IPR013766">
    <property type="entry name" value="Thioredoxin_domain"/>
</dbReference>
<dbReference type="PROSITE" id="PS51352">
    <property type="entry name" value="THIOREDOXIN_2"/>
    <property type="match status" value="1"/>
</dbReference>
<dbReference type="eggNOG" id="COG1999">
    <property type="taxonomic scope" value="Bacteria"/>
</dbReference>
<accession>C0QU44</accession>
<dbReference type="RefSeq" id="WP_012676363.1">
    <property type="nucleotide sequence ID" value="NC_012440.1"/>
</dbReference>
<dbReference type="EMBL" id="CP001230">
    <property type="protein sequence ID" value="ACO04125.1"/>
    <property type="molecule type" value="Genomic_DNA"/>
</dbReference>
<dbReference type="Proteomes" id="UP000001366">
    <property type="component" value="Chromosome"/>
</dbReference>
<feature type="binding site" evidence="3">
    <location>
        <position position="64"/>
    </location>
    <ligand>
        <name>Cu cation</name>
        <dbReference type="ChEBI" id="CHEBI:23378"/>
    </ligand>
</feature>
<dbReference type="AlphaFoldDB" id="C0QU44"/>
<dbReference type="STRING" id="123214.PERMA_0419"/>
<sequence>MRKILPVFFIILMFSYASDLHGSLKGFPKKLPDLKDLISDDGNSFDFSHFKGKVLLITYGYTSCPHVCPTILSYLKEVETVLNNRGYKGMFSIIFVSVDPLEDDTERLKSYKRFSGLEDFVFVTGDRKSLERVWRSLNVYVNDKGYTEMKHGDQTVKHRMIDHTAKLTIVDKKGYIREEFLGMYIPVEKVVEDVITLIEE</sequence>
<dbReference type="KEGG" id="pmx:PERMA_0419"/>
<evidence type="ECO:0000256" key="3">
    <source>
        <dbReference type="PIRSR" id="PIRSR603782-1"/>
    </source>
</evidence>
<evidence type="ECO:0000256" key="2">
    <source>
        <dbReference type="ARBA" id="ARBA00023008"/>
    </source>
</evidence>
<gene>
    <name evidence="6" type="ordered locus">PERMA_0419</name>
</gene>
<dbReference type="PANTHER" id="PTHR12151">
    <property type="entry name" value="ELECTRON TRANSPORT PROTIN SCO1/SENC FAMILY MEMBER"/>
    <property type="match status" value="1"/>
</dbReference>
<evidence type="ECO:0000256" key="4">
    <source>
        <dbReference type="PIRSR" id="PIRSR603782-2"/>
    </source>
</evidence>
<feature type="disulfide bond" description="Redox-active" evidence="4">
    <location>
        <begin position="64"/>
        <end position="68"/>
    </location>
</feature>
<proteinExistence type="inferred from homology"/>
<keyword evidence="2 3" id="KW-0186">Copper</keyword>
<dbReference type="HOGENOM" id="CLU_050131_3_0_0"/>
<dbReference type="PANTHER" id="PTHR12151:SF25">
    <property type="entry name" value="LINALOOL DEHYDRATASE_ISOMERASE DOMAIN-CONTAINING PROTEIN"/>
    <property type="match status" value="1"/>
</dbReference>
<evidence type="ECO:0000313" key="6">
    <source>
        <dbReference type="EMBL" id="ACO04125.1"/>
    </source>
</evidence>
<dbReference type="CDD" id="cd02968">
    <property type="entry name" value="SCO"/>
    <property type="match status" value="1"/>
</dbReference>
<evidence type="ECO:0000313" key="7">
    <source>
        <dbReference type="Proteomes" id="UP000001366"/>
    </source>
</evidence>
<dbReference type="InterPro" id="IPR003782">
    <property type="entry name" value="SCO1/SenC"/>
</dbReference>
<name>C0QU44_PERMH</name>
<reference evidence="6 7" key="1">
    <citation type="journal article" date="2009" name="J. Bacteriol.">
        <title>Complete and draft genome sequences of six members of the Aquificales.</title>
        <authorList>
            <person name="Reysenbach A.L."/>
            <person name="Hamamura N."/>
            <person name="Podar M."/>
            <person name="Griffiths E."/>
            <person name="Ferreira S."/>
            <person name="Hochstein R."/>
            <person name="Heidelberg J."/>
            <person name="Johnson J."/>
            <person name="Mead D."/>
            <person name="Pohorille A."/>
            <person name="Sarmiento M."/>
            <person name="Schweighofer K."/>
            <person name="Seshadri R."/>
            <person name="Voytek M.A."/>
        </authorList>
    </citation>
    <scope>NUCLEOTIDE SEQUENCE [LARGE SCALE GENOMIC DNA]</scope>
    <source>
        <strain evidence="7">DSM 14350 / EX-H1</strain>
    </source>
</reference>
<dbReference type="PaxDb" id="123214-PERMA_0419"/>
<dbReference type="Gene3D" id="3.40.30.10">
    <property type="entry name" value="Glutaredoxin"/>
    <property type="match status" value="1"/>
</dbReference>
<protein>
    <submittedName>
        <fullName evidence="6">Electron transport protein SCO1/SenC</fullName>
    </submittedName>
</protein>
<evidence type="ECO:0000259" key="5">
    <source>
        <dbReference type="PROSITE" id="PS51352"/>
    </source>
</evidence>
<feature type="binding site" evidence="3">
    <location>
        <position position="68"/>
    </location>
    <ligand>
        <name>Cu cation</name>
        <dbReference type="ChEBI" id="CHEBI:23378"/>
    </ligand>
</feature>
<dbReference type="GO" id="GO:0046872">
    <property type="term" value="F:metal ion binding"/>
    <property type="evidence" value="ECO:0007669"/>
    <property type="project" value="UniProtKB-KW"/>
</dbReference>
<dbReference type="OrthoDB" id="9811998at2"/>
<dbReference type="SUPFAM" id="SSF52833">
    <property type="entry name" value="Thioredoxin-like"/>
    <property type="match status" value="1"/>
</dbReference>
<keyword evidence="4" id="KW-1015">Disulfide bond</keyword>
<feature type="binding site" evidence="3">
    <location>
        <position position="163"/>
    </location>
    <ligand>
        <name>Cu cation</name>
        <dbReference type="ChEBI" id="CHEBI:23378"/>
    </ligand>
</feature>
<keyword evidence="7" id="KW-1185">Reference proteome</keyword>
<organism evidence="6 7">
    <name type="scientific">Persephonella marina (strain DSM 14350 / EX-H1)</name>
    <dbReference type="NCBI Taxonomy" id="123214"/>
    <lineage>
        <taxon>Bacteria</taxon>
        <taxon>Pseudomonadati</taxon>
        <taxon>Aquificota</taxon>
        <taxon>Aquificia</taxon>
        <taxon>Aquificales</taxon>
        <taxon>Hydrogenothermaceae</taxon>
        <taxon>Persephonella</taxon>
    </lineage>
</organism>
<comment type="similarity">
    <text evidence="1">Belongs to the SCO1/2 family.</text>
</comment>
<evidence type="ECO:0000256" key="1">
    <source>
        <dbReference type="ARBA" id="ARBA00010996"/>
    </source>
</evidence>
<keyword evidence="3" id="KW-0479">Metal-binding</keyword>
<dbReference type="InterPro" id="IPR036249">
    <property type="entry name" value="Thioredoxin-like_sf"/>
</dbReference>
<dbReference type="Pfam" id="PF02630">
    <property type="entry name" value="SCO1-SenC"/>
    <property type="match status" value="1"/>
</dbReference>
<feature type="domain" description="Thioredoxin" evidence="5">
    <location>
        <begin position="25"/>
        <end position="200"/>
    </location>
</feature>